<dbReference type="EMBL" id="NJHN03000060">
    <property type="protein sequence ID" value="KAH9419344.1"/>
    <property type="molecule type" value="Genomic_DNA"/>
</dbReference>
<evidence type="ECO:0000313" key="3">
    <source>
        <dbReference type="Proteomes" id="UP000887458"/>
    </source>
</evidence>
<evidence type="ECO:0008006" key="4">
    <source>
        <dbReference type="Google" id="ProtNLM"/>
    </source>
</evidence>
<comment type="caution">
    <text evidence="2">The sequence shown here is derived from an EMBL/GenBank/DDBJ whole genome shotgun (WGS) entry which is preliminary data.</text>
</comment>
<gene>
    <name evidence="2" type="ORF">DERP_005854</name>
</gene>
<feature type="transmembrane region" description="Helical" evidence="1">
    <location>
        <begin position="58"/>
        <end position="78"/>
    </location>
</feature>
<reference evidence="2 3" key="2">
    <citation type="journal article" date="2022" name="Mol. Biol. Evol.">
        <title>Comparative Genomics Reveals Insights into the Divergent Evolution of Astigmatic Mites and Household Pest Adaptations.</title>
        <authorList>
            <person name="Xiong Q."/>
            <person name="Wan A.T."/>
            <person name="Liu X."/>
            <person name="Fung C.S."/>
            <person name="Xiao X."/>
            <person name="Malainual N."/>
            <person name="Hou J."/>
            <person name="Wang L."/>
            <person name="Wang M."/>
            <person name="Yang K.Y."/>
            <person name="Cui Y."/>
            <person name="Leung E.L."/>
            <person name="Nong W."/>
            <person name="Shin S.K."/>
            <person name="Au S.W."/>
            <person name="Jeong K.Y."/>
            <person name="Chew F.T."/>
            <person name="Hui J.H."/>
            <person name="Leung T.F."/>
            <person name="Tungtrongchitr A."/>
            <person name="Zhong N."/>
            <person name="Liu Z."/>
            <person name="Tsui S.K."/>
        </authorList>
    </citation>
    <scope>NUCLEOTIDE SEQUENCE [LARGE SCALE GENOMIC DNA]</scope>
    <source>
        <strain evidence="2">Derp</strain>
    </source>
</reference>
<accession>A0ABQ8J9V4</accession>
<dbReference type="Proteomes" id="UP000887458">
    <property type="component" value="Unassembled WGS sequence"/>
</dbReference>
<reference evidence="2 3" key="1">
    <citation type="journal article" date="2018" name="J. Allergy Clin. Immunol.">
        <title>High-quality assembly of Dermatophagoides pteronyssinus genome and transcriptome reveals a wide range of novel allergens.</title>
        <authorList>
            <person name="Liu X.Y."/>
            <person name="Yang K.Y."/>
            <person name="Wang M.Q."/>
            <person name="Kwok J.S."/>
            <person name="Zeng X."/>
            <person name="Yang Z."/>
            <person name="Xiao X.J."/>
            <person name="Lau C.P."/>
            <person name="Li Y."/>
            <person name="Huang Z.M."/>
            <person name="Ba J.G."/>
            <person name="Yim A.K."/>
            <person name="Ouyang C.Y."/>
            <person name="Ngai S.M."/>
            <person name="Chan T.F."/>
            <person name="Leung E.L."/>
            <person name="Liu L."/>
            <person name="Liu Z.G."/>
            <person name="Tsui S.K."/>
        </authorList>
    </citation>
    <scope>NUCLEOTIDE SEQUENCE [LARGE SCALE GENOMIC DNA]</scope>
    <source>
        <strain evidence="2">Derp</strain>
    </source>
</reference>
<sequence>MTAVVVVTVDGVTATTSSSSSSSFIRSFASSLSSRSTGFRSKRCRFSNFGMVRRIEPIVGADVDVVEVVVVICGIIFLRITLRRTEVPRCLGRDPICVAVCLVVVGGGVVC</sequence>
<keyword evidence="1" id="KW-0812">Transmembrane</keyword>
<keyword evidence="1" id="KW-0472">Membrane</keyword>
<evidence type="ECO:0000313" key="2">
    <source>
        <dbReference type="EMBL" id="KAH9419344.1"/>
    </source>
</evidence>
<name>A0ABQ8J9V4_DERPT</name>
<keyword evidence="1" id="KW-1133">Transmembrane helix</keyword>
<proteinExistence type="predicted"/>
<evidence type="ECO:0000256" key="1">
    <source>
        <dbReference type="SAM" id="Phobius"/>
    </source>
</evidence>
<organism evidence="2 3">
    <name type="scientific">Dermatophagoides pteronyssinus</name>
    <name type="common">European house dust mite</name>
    <dbReference type="NCBI Taxonomy" id="6956"/>
    <lineage>
        <taxon>Eukaryota</taxon>
        <taxon>Metazoa</taxon>
        <taxon>Ecdysozoa</taxon>
        <taxon>Arthropoda</taxon>
        <taxon>Chelicerata</taxon>
        <taxon>Arachnida</taxon>
        <taxon>Acari</taxon>
        <taxon>Acariformes</taxon>
        <taxon>Sarcoptiformes</taxon>
        <taxon>Astigmata</taxon>
        <taxon>Psoroptidia</taxon>
        <taxon>Analgoidea</taxon>
        <taxon>Pyroglyphidae</taxon>
        <taxon>Dermatophagoidinae</taxon>
        <taxon>Dermatophagoides</taxon>
    </lineage>
</organism>
<keyword evidence="3" id="KW-1185">Reference proteome</keyword>
<protein>
    <recommendedName>
        <fullName evidence="4">Secreted peptide</fullName>
    </recommendedName>
</protein>